<dbReference type="PANTHER" id="PTHR10773">
    <property type="entry name" value="DNA-DIRECTED RNA POLYMERASES I, II, AND III SUBUNIT RPABC2"/>
    <property type="match status" value="1"/>
</dbReference>
<dbReference type="PANTHER" id="PTHR10773:SF19">
    <property type="match status" value="1"/>
</dbReference>
<dbReference type="AlphaFoldDB" id="A0AAV0WL64"/>
<keyword evidence="2" id="KW-1185">Reference proteome</keyword>
<sequence>MDVQAVKLAPFIRASSMYYKTKLCVHNFTVFNQTTADVCCYLWDEINGGLEASIFATMMVDYLDNVIQSKPTVSNISIYSDGCGYQNRNTTVSNAILKFAIDQQVTITQNYLEKGHTQMEVDSVHHTIEMKLKKREIYLPTDYINVCKDARIKNPYRVKYLNFSCFSDYSLLKYYASIRPGYKKGYPTVTDIRCLKYNPDATIQYKINYDE</sequence>
<gene>
    <name evidence="1" type="ORF">MEUPH1_LOCUS12275</name>
</gene>
<dbReference type="Proteomes" id="UP001160148">
    <property type="component" value="Unassembled WGS sequence"/>
</dbReference>
<name>A0AAV0WL64_9HEMI</name>
<protein>
    <submittedName>
        <fullName evidence="1">Uncharacterized protein</fullName>
    </submittedName>
</protein>
<dbReference type="EMBL" id="CARXXK010000002">
    <property type="protein sequence ID" value="CAI6356553.1"/>
    <property type="molecule type" value="Genomic_DNA"/>
</dbReference>
<organism evidence="1 2">
    <name type="scientific">Macrosiphum euphorbiae</name>
    <name type="common">potato aphid</name>
    <dbReference type="NCBI Taxonomy" id="13131"/>
    <lineage>
        <taxon>Eukaryota</taxon>
        <taxon>Metazoa</taxon>
        <taxon>Ecdysozoa</taxon>
        <taxon>Arthropoda</taxon>
        <taxon>Hexapoda</taxon>
        <taxon>Insecta</taxon>
        <taxon>Pterygota</taxon>
        <taxon>Neoptera</taxon>
        <taxon>Paraneoptera</taxon>
        <taxon>Hemiptera</taxon>
        <taxon>Sternorrhyncha</taxon>
        <taxon>Aphidomorpha</taxon>
        <taxon>Aphidoidea</taxon>
        <taxon>Aphididae</taxon>
        <taxon>Macrosiphini</taxon>
        <taxon>Macrosiphum</taxon>
    </lineage>
</organism>
<accession>A0AAV0WL64</accession>
<proteinExistence type="predicted"/>
<evidence type="ECO:0000313" key="2">
    <source>
        <dbReference type="Proteomes" id="UP001160148"/>
    </source>
</evidence>
<evidence type="ECO:0000313" key="1">
    <source>
        <dbReference type="EMBL" id="CAI6356553.1"/>
    </source>
</evidence>
<comment type="caution">
    <text evidence="1">The sequence shown here is derived from an EMBL/GenBank/DDBJ whole genome shotgun (WGS) entry which is preliminary data.</text>
</comment>
<reference evidence="1 2" key="1">
    <citation type="submission" date="2023-01" db="EMBL/GenBank/DDBJ databases">
        <authorList>
            <person name="Whitehead M."/>
        </authorList>
    </citation>
    <scope>NUCLEOTIDE SEQUENCE [LARGE SCALE GENOMIC DNA]</scope>
</reference>